<dbReference type="Gene3D" id="2.40.50.140">
    <property type="entry name" value="Nucleic acid-binding proteins"/>
    <property type="match status" value="1"/>
</dbReference>
<gene>
    <name evidence="3" type="ORF">C1SCF055_LOCUS27646</name>
</gene>
<dbReference type="InterPro" id="IPR012340">
    <property type="entry name" value="NA-bd_OB-fold"/>
</dbReference>
<accession>A0A9P1G6N9</accession>
<protein>
    <submittedName>
        <fullName evidence="5">Nucleolar protein of 40 kDa</fullName>
    </submittedName>
</protein>
<dbReference type="GO" id="GO:0043489">
    <property type="term" value="P:RNA stabilization"/>
    <property type="evidence" value="ECO:0007669"/>
    <property type="project" value="TreeGrafter"/>
</dbReference>
<reference evidence="3" key="1">
    <citation type="submission" date="2022-10" db="EMBL/GenBank/DDBJ databases">
        <authorList>
            <person name="Chen Y."/>
            <person name="Dougan E. K."/>
            <person name="Chan C."/>
            <person name="Rhodes N."/>
            <person name="Thang M."/>
        </authorList>
    </citation>
    <scope>NUCLEOTIDE SEQUENCE</scope>
</reference>
<feature type="compositionally biased region" description="Basic residues" evidence="1">
    <location>
        <begin position="409"/>
        <end position="418"/>
    </location>
</feature>
<dbReference type="PANTHER" id="PTHR15838">
    <property type="entry name" value="NUCLEOLAR PROTEIN OF 40 KDA"/>
    <property type="match status" value="1"/>
</dbReference>
<organism evidence="3">
    <name type="scientific">Cladocopium goreaui</name>
    <dbReference type="NCBI Taxonomy" id="2562237"/>
    <lineage>
        <taxon>Eukaryota</taxon>
        <taxon>Sar</taxon>
        <taxon>Alveolata</taxon>
        <taxon>Dinophyceae</taxon>
        <taxon>Suessiales</taxon>
        <taxon>Symbiodiniaceae</taxon>
        <taxon>Cladocopium</taxon>
    </lineage>
</organism>
<feature type="compositionally biased region" description="Basic and acidic residues" evidence="1">
    <location>
        <begin position="364"/>
        <end position="408"/>
    </location>
</feature>
<dbReference type="SMART" id="SM00316">
    <property type="entry name" value="S1"/>
    <property type="match status" value="1"/>
</dbReference>
<comment type="caution">
    <text evidence="3">The sequence shown here is derived from an EMBL/GenBank/DDBJ whole genome shotgun (WGS) entry which is preliminary data.</text>
</comment>
<dbReference type="Proteomes" id="UP001152797">
    <property type="component" value="Unassembled WGS sequence"/>
</dbReference>
<feature type="compositionally biased region" description="Basic and acidic residues" evidence="1">
    <location>
        <begin position="242"/>
        <end position="280"/>
    </location>
</feature>
<feature type="region of interest" description="Disordered" evidence="1">
    <location>
        <begin position="140"/>
        <end position="418"/>
    </location>
</feature>
<dbReference type="EMBL" id="CAMXCT010002968">
    <property type="protein sequence ID" value="CAI4001616.1"/>
    <property type="molecule type" value="Genomic_DNA"/>
</dbReference>
<feature type="domain" description="S1 motif" evidence="2">
    <location>
        <begin position="22"/>
        <end position="94"/>
    </location>
</feature>
<dbReference type="InterPro" id="IPR003029">
    <property type="entry name" value="S1_domain"/>
</dbReference>
<feature type="region of interest" description="Disordered" evidence="1">
    <location>
        <begin position="100"/>
        <end position="127"/>
    </location>
</feature>
<evidence type="ECO:0000313" key="4">
    <source>
        <dbReference type="EMBL" id="CAL1154991.1"/>
    </source>
</evidence>
<feature type="compositionally biased region" description="Low complexity" evidence="1">
    <location>
        <begin position="182"/>
        <end position="192"/>
    </location>
</feature>
<name>A0A9P1G6N9_9DINO</name>
<reference evidence="4" key="2">
    <citation type="submission" date="2024-04" db="EMBL/GenBank/DDBJ databases">
        <authorList>
            <person name="Chen Y."/>
            <person name="Shah S."/>
            <person name="Dougan E. K."/>
            <person name="Thang M."/>
            <person name="Chan C."/>
        </authorList>
    </citation>
    <scope>NUCLEOTIDE SEQUENCE [LARGE SCALE GENOMIC DNA]</scope>
</reference>
<dbReference type="EMBL" id="CAMXCT030002968">
    <property type="protein sequence ID" value="CAL4788928.1"/>
    <property type="molecule type" value="Genomic_DNA"/>
</dbReference>
<dbReference type="PROSITE" id="PS50126">
    <property type="entry name" value="S1"/>
    <property type="match status" value="1"/>
</dbReference>
<keyword evidence="6" id="KW-1185">Reference proteome</keyword>
<feature type="compositionally biased region" description="Basic and acidic residues" evidence="1">
    <location>
        <begin position="338"/>
        <end position="352"/>
    </location>
</feature>
<dbReference type="SUPFAM" id="SSF50249">
    <property type="entry name" value="Nucleic acid-binding proteins"/>
    <property type="match status" value="1"/>
</dbReference>
<dbReference type="EMBL" id="CAMXCT020002968">
    <property type="protein sequence ID" value="CAL1154991.1"/>
    <property type="molecule type" value="Genomic_DNA"/>
</dbReference>
<feature type="compositionally biased region" description="Basic and acidic residues" evidence="1">
    <location>
        <begin position="296"/>
        <end position="320"/>
    </location>
</feature>
<dbReference type="AlphaFoldDB" id="A0A9P1G6N9"/>
<evidence type="ECO:0000256" key="1">
    <source>
        <dbReference type="SAM" id="MobiDB-lite"/>
    </source>
</evidence>
<evidence type="ECO:0000259" key="2">
    <source>
        <dbReference type="PROSITE" id="PS50126"/>
    </source>
</evidence>
<dbReference type="GO" id="GO:0003723">
    <property type="term" value="F:RNA binding"/>
    <property type="evidence" value="ECO:0007669"/>
    <property type="project" value="TreeGrafter"/>
</dbReference>
<evidence type="ECO:0000313" key="3">
    <source>
        <dbReference type="EMBL" id="CAI4001616.1"/>
    </source>
</evidence>
<evidence type="ECO:0000313" key="6">
    <source>
        <dbReference type="Proteomes" id="UP001152797"/>
    </source>
</evidence>
<dbReference type="Pfam" id="PF00575">
    <property type="entry name" value="S1"/>
    <property type="match status" value="1"/>
</dbReference>
<feature type="compositionally biased region" description="Basic and acidic residues" evidence="1">
    <location>
        <begin position="104"/>
        <end position="127"/>
    </location>
</feature>
<sequence>MALPEPPEETVEVEEGAIPELHSVLEGTVASVRPFGAFIRVGKGDQYKDGLVHISAIAPGRVEKVSDYLDVGDKVWAKVVNIKEEEGKYGLDLRYINQQTGQDLDPKNREGRFPKEGGKQKKVQTEDLVKDAKAVMEEVKRMKKESKLKKKFLKLENKRKKKLQKKLKKQAKGKGEKDDESSSSSSSTSSLSEATQARLRKEFGFPEPAKKAKQVQENGKGPGITLKERKDVSKPEGPSKGSVDRPKATADDLRGLERFRSSRSPEPRERRRREPPARRDSRGRHRDSRSAPRRAPRNERARRDSRRPPPQERSDSRRQLDYAQRSPSPAPRRKRSRAKVEGSQTEKRLGSRERRRLYASGVADESKDPDEKVSKKTKAESQKEKGKESTKEKSKRSREDRCEEEPPKKTKRKKKDAD</sequence>
<feature type="compositionally biased region" description="Basic residues" evidence="1">
    <location>
        <begin position="281"/>
        <end position="295"/>
    </location>
</feature>
<feature type="compositionally biased region" description="Basic residues" evidence="1">
    <location>
        <begin position="141"/>
        <end position="172"/>
    </location>
</feature>
<proteinExistence type="predicted"/>
<evidence type="ECO:0000313" key="5">
    <source>
        <dbReference type="EMBL" id="CAL4788928.1"/>
    </source>
</evidence>
<dbReference type="PANTHER" id="PTHR15838:SF1">
    <property type="entry name" value="ZINC FINGER CCHC DOMAIN-CONTAINING PROTEIN 17"/>
    <property type="match status" value="1"/>
</dbReference>
<dbReference type="OrthoDB" id="1918363at2759"/>
<feature type="compositionally biased region" description="Basic and acidic residues" evidence="1">
    <location>
        <begin position="199"/>
        <end position="210"/>
    </location>
</feature>